<comment type="caution">
    <text evidence="3">The sequence shown here is derived from an EMBL/GenBank/DDBJ whole genome shotgun (WGS) entry which is preliminary data.</text>
</comment>
<accession>A0A250WSN3</accession>
<dbReference type="InterPro" id="IPR055241">
    <property type="entry name" value="Armadillo_rpt_dom"/>
</dbReference>
<evidence type="ECO:0000313" key="4">
    <source>
        <dbReference type="Proteomes" id="UP000232323"/>
    </source>
</evidence>
<protein>
    <recommendedName>
        <fullName evidence="2">Armadillo-like repeats domain-containing protein</fullName>
    </recommendedName>
</protein>
<dbReference type="AlphaFoldDB" id="A0A250WSN3"/>
<reference evidence="3 4" key="1">
    <citation type="submission" date="2017-08" db="EMBL/GenBank/DDBJ databases">
        <title>Acidophilic green algal genome provides insights into adaptation to an acidic environment.</title>
        <authorList>
            <person name="Hirooka S."/>
            <person name="Hirose Y."/>
            <person name="Kanesaki Y."/>
            <person name="Higuchi S."/>
            <person name="Fujiwara T."/>
            <person name="Onuma R."/>
            <person name="Era A."/>
            <person name="Ohbayashi R."/>
            <person name="Uzuka A."/>
            <person name="Nozaki H."/>
            <person name="Yoshikawa H."/>
            <person name="Miyagishima S.Y."/>
        </authorList>
    </citation>
    <scope>NUCLEOTIDE SEQUENCE [LARGE SCALE GENOMIC DNA]</scope>
    <source>
        <strain evidence="3 4">NIES-2499</strain>
    </source>
</reference>
<dbReference type="GO" id="GO:0009535">
    <property type="term" value="C:chloroplast thylakoid membrane"/>
    <property type="evidence" value="ECO:0007669"/>
    <property type="project" value="TreeGrafter"/>
</dbReference>
<dbReference type="Proteomes" id="UP000232323">
    <property type="component" value="Unassembled WGS sequence"/>
</dbReference>
<feature type="region of interest" description="Disordered" evidence="1">
    <location>
        <begin position="53"/>
        <end position="77"/>
    </location>
</feature>
<dbReference type="EMBL" id="BEGY01000005">
    <property type="protein sequence ID" value="GAX73835.1"/>
    <property type="molecule type" value="Genomic_DNA"/>
</dbReference>
<dbReference type="PANTHER" id="PTHR36793">
    <property type="entry name" value="RIBOSOMAL RNA SMALL SUBUNIT METHYLTRANSFERASE J"/>
    <property type="match status" value="1"/>
</dbReference>
<organism evidence="3 4">
    <name type="scientific">Chlamydomonas eustigma</name>
    <dbReference type="NCBI Taxonomy" id="1157962"/>
    <lineage>
        <taxon>Eukaryota</taxon>
        <taxon>Viridiplantae</taxon>
        <taxon>Chlorophyta</taxon>
        <taxon>core chlorophytes</taxon>
        <taxon>Chlorophyceae</taxon>
        <taxon>CS clade</taxon>
        <taxon>Chlamydomonadales</taxon>
        <taxon>Chlamydomonadaceae</taxon>
        <taxon>Chlamydomonas</taxon>
    </lineage>
</organism>
<proteinExistence type="predicted"/>
<keyword evidence="4" id="KW-1185">Reference proteome</keyword>
<feature type="region of interest" description="Disordered" evidence="1">
    <location>
        <begin position="328"/>
        <end position="353"/>
    </location>
</feature>
<dbReference type="Pfam" id="PF22915">
    <property type="entry name" value="ARMH5"/>
    <property type="match status" value="1"/>
</dbReference>
<gene>
    <name evidence="3" type="ORF">CEUSTIGMA_g1285.t1</name>
</gene>
<sequence length="353" mass="39294">MRNFQIPACSASGSAFNVRRVSCLNDRHHIARKLQQVRYSPLAASSVAESERNIAGYERTPEVPSGPSDQNEVGQEEQFTEIEVSTEVEVEVEVEVKEQGFRPRVAVQEAQTFISTTNVGKGIGFAALAVLAVTLGLAVKRTYEKANTAKAQRARQIERNKKLVTELSKYLPEKRLKLSNSIVKGIKGSTGFTPSEIFRKYLWFLLRERKFDQDAVDDLVALKVAAMLSDEEVAEALAERSQRIYDKYGTMMLNTEGFTAQGLERKATCKALFQKILYLSEYEALVKQGSEAAGKINLRTIFGATEEDMDKLRLVSLHDVDLESLFKQGTVQDDDSSGEQGQLDRGGERTPPS</sequence>
<dbReference type="OrthoDB" id="1716611at2759"/>
<name>A0A250WSN3_9CHLO</name>
<evidence type="ECO:0000259" key="2">
    <source>
        <dbReference type="Pfam" id="PF22915"/>
    </source>
</evidence>
<evidence type="ECO:0000256" key="1">
    <source>
        <dbReference type="SAM" id="MobiDB-lite"/>
    </source>
</evidence>
<dbReference type="STRING" id="1157962.A0A250WSN3"/>
<dbReference type="GO" id="GO:0009941">
    <property type="term" value="C:chloroplast envelope"/>
    <property type="evidence" value="ECO:0007669"/>
    <property type="project" value="TreeGrafter"/>
</dbReference>
<dbReference type="PANTHER" id="PTHR36793:SF1">
    <property type="entry name" value="RIBOSOMAL RNA SMALL SUBUNIT METHYLTRANSFERASE J"/>
    <property type="match status" value="1"/>
</dbReference>
<feature type="domain" description="Armadillo-like repeats" evidence="2">
    <location>
        <begin position="190"/>
        <end position="281"/>
    </location>
</feature>
<evidence type="ECO:0000313" key="3">
    <source>
        <dbReference type="EMBL" id="GAX73835.1"/>
    </source>
</evidence>